<dbReference type="KEGG" id="tped:TPE_0234"/>
<sequence>MTIALTACPDTAFTKKIEEREYRQGWHKTEAKAFPTE</sequence>
<gene>
    <name evidence="1" type="ORF">TPE_0234</name>
</gene>
<keyword evidence="2" id="KW-1185">Reference proteome</keyword>
<name>S5ZRR4_9SPIR</name>
<dbReference type="Proteomes" id="UP000015620">
    <property type="component" value="Chromosome"/>
</dbReference>
<evidence type="ECO:0000313" key="1">
    <source>
        <dbReference type="EMBL" id="AGT42730.1"/>
    </source>
</evidence>
<reference evidence="1 2" key="1">
    <citation type="journal article" date="2013" name="PLoS ONE">
        <title>Genome-Wide Relatedness of Treponema pedis, from Gingiva and Necrotic Skin Lesions of Pigs, with the Human Oral Pathogen Treponema denticola.</title>
        <authorList>
            <person name="Svartstrom O."/>
            <person name="Mushtaq M."/>
            <person name="Pringle M."/>
            <person name="Segerman B."/>
        </authorList>
    </citation>
    <scope>NUCLEOTIDE SEQUENCE [LARGE SCALE GENOMIC DNA]</scope>
    <source>
        <strain evidence="1">T A4</strain>
    </source>
</reference>
<accession>S5ZRR4</accession>
<proteinExistence type="predicted"/>
<dbReference type="EMBL" id="CP004120">
    <property type="protein sequence ID" value="AGT42730.1"/>
    <property type="molecule type" value="Genomic_DNA"/>
</dbReference>
<protein>
    <submittedName>
        <fullName evidence="1">Uncharacterized protein</fullName>
    </submittedName>
</protein>
<dbReference type="AlphaFoldDB" id="S5ZRR4"/>
<dbReference type="PATRIC" id="fig|1291379.3.peg.230"/>
<dbReference type="HOGENOM" id="CLU_3349910_0_0_12"/>
<evidence type="ECO:0000313" key="2">
    <source>
        <dbReference type="Proteomes" id="UP000015620"/>
    </source>
</evidence>
<organism evidence="1 2">
    <name type="scientific">Treponema pedis str. T A4</name>
    <dbReference type="NCBI Taxonomy" id="1291379"/>
    <lineage>
        <taxon>Bacteria</taxon>
        <taxon>Pseudomonadati</taxon>
        <taxon>Spirochaetota</taxon>
        <taxon>Spirochaetia</taxon>
        <taxon>Spirochaetales</taxon>
        <taxon>Treponemataceae</taxon>
        <taxon>Treponema</taxon>
    </lineage>
</organism>